<name>A0ABV4CSC4_9PSEU</name>
<keyword evidence="2" id="KW-0560">Oxidoreductase</keyword>
<evidence type="ECO:0000259" key="4">
    <source>
        <dbReference type="Pfam" id="PF22725"/>
    </source>
</evidence>
<dbReference type="InterPro" id="IPR036291">
    <property type="entry name" value="NAD(P)-bd_dom_sf"/>
</dbReference>
<organism evidence="5 6">
    <name type="scientific">Saccharopolyspora cebuensis</name>
    <dbReference type="NCBI Taxonomy" id="418759"/>
    <lineage>
        <taxon>Bacteria</taxon>
        <taxon>Bacillati</taxon>
        <taxon>Actinomycetota</taxon>
        <taxon>Actinomycetes</taxon>
        <taxon>Pseudonocardiales</taxon>
        <taxon>Pseudonocardiaceae</taxon>
        <taxon>Saccharopolyspora</taxon>
    </lineage>
</organism>
<dbReference type="SUPFAM" id="SSF51735">
    <property type="entry name" value="NAD(P)-binding Rossmann-fold domains"/>
    <property type="match status" value="1"/>
</dbReference>
<dbReference type="Pfam" id="PF22725">
    <property type="entry name" value="GFO_IDH_MocA_C3"/>
    <property type="match status" value="1"/>
</dbReference>
<dbReference type="InterPro" id="IPR055170">
    <property type="entry name" value="GFO_IDH_MocA-like_dom"/>
</dbReference>
<comment type="caution">
    <text evidence="5">The sequence shown here is derived from an EMBL/GenBank/DDBJ whole genome shotgun (WGS) entry which is preliminary data.</text>
</comment>
<feature type="domain" description="Gfo/Idh/MocA-like oxidoreductase N-terminal" evidence="3">
    <location>
        <begin position="3"/>
        <end position="117"/>
    </location>
</feature>
<dbReference type="EMBL" id="JBGEHV010000054">
    <property type="protein sequence ID" value="MEY8042324.1"/>
    <property type="molecule type" value="Genomic_DNA"/>
</dbReference>
<dbReference type="Proteomes" id="UP001564626">
    <property type="component" value="Unassembled WGS sequence"/>
</dbReference>
<comment type="similarity">
    <text evidence="1">Belongs to the Gfo/Idh/MocA family.</text>
</comment>
<protein>
    <submittedName>
        <fullName evidence="5">Gfo/Idh/MocA family protein</fullName>
    </submittedName>
</protein>
<proteinExistence type="inferred from homology"/>
<dbReference type="PANTHER" id="PTHR22604:SF105">
    <property type="entry name" value="TRANS-1,2-DIHYDROBENZENE-1,2-DIOL DEHYDROGENASE"/>
    <property type="match status" value="1"/>
</dbReference>
<sequence length="316" mass="33790">MELLLIGMSRFARRRVLPAAASIPDIETINVVSSHADAESLGQVPKLGTAHTDWNEALTAARPGLVYVSLVNSDHALVVRRALDCGHHVVVDKPGLPDPDTAEEVVSLARSSSLVVAEATCYSFHPVFAAVKSVLADLNAEVTKALAVFTPPVAADDWRYDRAQGGGALMDTGPYAVSLGRVLWGTEPERIDVIVGDRTADALETSYSMLAGYPGGRTVVGQFGFTTAYQNMIRLMGRGFTIEVERPFSAPPEMAIDLRVQTGDQVYVHTVEGADSMRVFLSEVLAAAERGAQDFAVPLLSDARVLARLTRAASVS</sequence>
<evidence type="ECO:0000259" key="3">
    <source>
        <dbReference type="Pfam" id="PF01408"/>
    </source>
</evidence>
<dbReference type="PANTHER" id="PTHR22604">
    <property type="entry name" value="OXIDOREDUCTASES"/>
    <property type="match status" value="1"/>
</dbReference>
<dbReference type="InterPro" id="IPR000683">
    <property type="entry name" value="Gfo/Idh/MocA-like_OxRdtase_N"/>
</dbReference>
<evidence type="ECO:0000256" key="1">
    <source>
        <dbReference type="ARBA" id="ARBA00010928"/>
    </source>
</evidence>
<dbReference type="RefSeq" id="WP_369775377.1">
    <property type="nucleotide sequence ID" value="NZ_JBGEHV010000054.1"/>
</dbReference>
<evidence type="ECO:0000313" key="5">
    <source>
        <dbReference type="EMBL" id="MEY8042324.1"/>
    </source>
</evidence>
<feature type="domain" description="GFO/IDH/MocA-like oxidoreductase" evidence="4">
    <location>
        <begin position="151"/>
        <end position="238"/>
    </location>
</feature>
<gene>
    <name evidence="5" type="ORF">AB8O55_23170</name>
</gene>
<dbReference type="Gene3D" id="3.40.50.720">
    <property type="entry name" value="NAD(P)-binding Rossmann-like Domain"/>
    <property type="match status" value="1"/>
</dbReference>
<evidence type="ECO:0000313" key="6">
    <source>
        <dbReference type="Proteomes" id="UP001564626"/>
    </source>
</evidence>
<dbReference type="SUPFAM" id="SSF55347">
    <property type="entry name" value="Glyceraldehyde-3-phosphate dehydrogenase-like, C-terminal domain"/>
    <property type="match status" value="1"/>
</dbReference>
<evidence type="ECO:0000256" key="2">
    <source>
        <dbReference type="ARBA" id="ARBA00023002"/>
    </source>
</evidence>
<reference evidence="5 6" key="1">
    <citation type="submission" date="2024-08" db="EMBL/GenBank/DDBJ databases">
        <title>Genome mining of Saccharopolyspora cebuensis PGLac3 from Nigerian medicinal plant.</title>
        <authorList>
            <person name="Ezeobiora C.E."/>
            <person name="Igbokwe N.H."/>
            <person name="Amin D.H."/>
            <person name="Mendie U.E."/>
        </authorList>
    </citation>
    <scope>NUCLEOTIDE SEQUENCE [LARGE SCALE GENOMIC DNA]</scope>
    <source>
        <strain evidence="5 6">PGLac3</strain>
    </source>
</reference>
<dbReference type="InterPro" id="IPR050984">
    <property type="entry name" value="Gfo/Idh/MocA_domain"/>
</dbReference>
<dbReference type="Pfam" id="PF01408">
    <property type="entry name" value="GFO_IDH_MocA"/>
    <property type="match status" value="1"/>
</dbReference>
<dbReference type="Gene3D" id="3.30.360.10">
    <property type="entry name" value="Dihydrodipicolinate Reductase, domain 2"/>
    <property type="match status" value="1"/>
</dbReference>
<accession>A0ABV4CSC4</accession>
<keyword evidence="6" id="KW-1185">Reference proteome</keyword>